<keyword evidence="4 8" id="KW-1133">Transmembrane helix</keyword>
<keyword evidence="6" id="KW-0539">Nucleus</keyword>
<feature type="transmembrane region" description="Helical" evidence="8">
    <location>
        <begin position="540"/>
        <end position="557"/>
    </location>
</feature>
<feature type="region of interest" description="Disordered" evidence="7">
    <location>
        <begin position="661"/>
        <end position="721"/>
    </location>
</feature>
<dbReference type="Gene3D" id="1.10.720.40">
    <property type="match status" value="1"/>
</dbReference>
<feature type="domain" description="HeH/LEM" evidence="10">
    <location>
        <begin position="16"/>
        <end position="50"/>
    </location>
</feature>
<dbReference type="InterPro" id="IPR018996">
    <property type="entry name" value="Man1/Src1-like_C"/>
</dbReference>
<dbReference type="GeneID" id="41968476"/>
<evidence type="ECO:0000259" key="10">
    <source>
        <dbReference type="Pfam" id="PF12949"/>
    </source>
</evidence>
<feature type="compositionally biased region" description="Polar residues" evidence="7">
    <location>
        <begin position="183"/>
        <end position="194"/>
    </location>
</feature>
<organism evidence="11 12">
    <name type="scientific">Thyridium curvatum</name>
    <dbReference type="NCBI Taxonomy" id="1093900"/>
    <lineage>
        <taxon>Eukaryota</taxon>
        <taxon>Fungi</taxon>
        <taxon>Dikarya</taxon>
        <taxon>Ascomycota</taxon>
        <taxon>Pezizomycotina</taxon>
        <taxon>Sordariomycetes</taxon>
        <taxon>Sordariomycetidae</taxon>
        <taxon>Thyridiales</taxon>
        <taxon>Thyridiaceae</taxon>
        <taxon>Thyridium</taxon>
    </lineage>
</organism>
<evidence type="ECO:0000313" key="12">
    <source>
        <dbReference type="Proteomes" id="UP000319257"/>
    </source>
</evidence>
<comment type="caution">
    <text evidence="11">The sequence shown here is derived from an EMBL/GenBank/DDBJ whole genome shotgun (WGS) entry which is preliminary data.</text>
</comment>
<keyword evidence="3 8" id="KW-0812">Transmembrane</keyword>
<dbReference type="InterPro" id="IPR044780">
    <property type="entry name" value="Heh2/Src1"/>
</dbReference>
<name>A0A507B2A7_9PEZI</name>
<dbReference type="Pfam" id="PF09402">
    <property type="entry name" value="MSC"/>
    <property type="match status" value="1"/>
</dbReference>
<dbReference type="CDD" id="cd12935">
    <property type="entry name" value="LEM_like"/>
    <property type="match status" value="1"/>
</dbReference>
<keyword evidence="12" id="KW-1185">Reference proteome</keyword>
<evidence type="ECO:0000256" key="1">
    <source>
        <dbReference type="ARBA" id="ARBA00004540"/>
    </source>
</evidence>
<dbReference type="InterPro" id="IPR025856">
    <property type="entry name" value="HeH/LEM_domain"/>
</dbReference>
<evidence type="ECO:0000256" key="8">
    <source>
        <dbReference type="SAM" id="Phobius"/>
    </source>
</evidence>
<evidence type="ECO:0000256" key="7">
    <source>
        <dbReference type="SAM" id="MobiDB-lite"/>
    </source>
</evidence>
<proteinExistence type="predicted"/>
<feature type="compositionally biased region" description="Basic and acidic residues" evidence="7">
    <location>
        <begin position="700"/>
        <end position="721"/>
    </location>
</feature>
<dbReference type="Proteomes" id="UP000319257">
    <property type="component" value="Unassembled WGS sequence"/>
</dbReference>
<reference evidence="11 12" key="1">
    <citation type="submission" date="2019-06" db="EMBL/GenBank/DDBJ databases">
        <title>Draft genome sequence of the filamentous fungus Phialemoniopsis curvata isolated from diesel fuel.</title>
        <authorList>
            <person name="Varaljay V.A."/>
            <person name="Lyon W.J."/>
            <person name="Crouch A.L."/>
            <person name="Drake C.E."/>
            <person name="Hollomon J.M."/>
            <person name="Nadeau L.J."/>
            <person name="Nunn H.S."/>
            <person name="Stevenson B.S."/>
            <person name="Bojanowski C.L."/>
            <person name="Crookes-Goodson W.J."/>
        </authorList>
    </citation>
    <scope>NUCLEOTIDE SEQUENCE [LARGE SCALE GENOMIC DNA]</scope>
    <source>
        <strain evidence="11 12">D216</strain>
    </source>
</reference>
<dbReference type="GO" id="GO:0034399">
    <property type="term" value="C:nuclear periphery"/>
    <property type="evidence" value="ECO:0007669"/>
    <property type="project" value="TreeGrafter"/>
</dbReference>
<dbReference type="PANTHER" id="PTHR47808">
    <property type="entry name" value="INNER NUCLEAR MEMBRANE PROTEIN HEH2-RELATED"/>
    <property type="match status" value="1"/>
</dbReference>
<gene>
    <name evidence="11" type="ORF">E0L32_001029</name>
</gene>
<feature type="compositionally biased region" description="Basic and acidic residues" evidence="7">
    <location>
        <begin position="107"/>
        <end position="122"/>
    </location>
</feature>
<comment type="subcellular location">
    <subcellularLocation>
        <location evidence="1">Nucleus inner membrane</location>
    </subcellularLocation>
</comment>
<feature type="domain" description="Man1/Src1-like C-terminal" evidence="9">
    <location>
        <begin position="304"/>
        <end position="656"/>
    </location>
</feature>
<evidence type="ECO:0000256" key="5">
    <source>
        <dbReference type="ARBA" id="ARBA00023136"/>
    </source>
</evidence>
<feature type="region of interest" description="Disordered" evidence="7">
    <location>
        <begin position="62"/>
        <end position="260"/>
    </location>
</feature>
<keyword evidence="5 8" id="KW-0472">Membrane</keyword>
<dbReference type="STRING" id="1093900.A0A507B2A7"/>
<protein>
    <recommendedName>
        <fullName evidence="13">Sister chromatid separation protein</fullName>
    </recommendedName>
</protein>
<dbReference type="FunCoup" id="A0A507B2A7">
    <property type="interactions" value="36"/>
</dbReference>
<dbReference type="Gene3D" id="1.10.10.1180">
    <property type="entry name" value="MAN1, winged-helix domain"/>
    <property type="match status" value="1"/>
</dbReference>
<dbReference type="InParanoid" id="A0A507B2A7"/>
<sequence length="721" mass="80817">MSDTESVDYLQTGFDPKSLTVPRLRSILVTYNISYPATAKKQQLIDLFNEHVVPQSKKILNQRARAKRSSRGIVDVESQSSASFDDHELMPPPTATRARSPRKSTRVKQESEEPEHAPELRSPRKRQVRSTSRQLAPTSDEDELPKAESARPGRRSRTKTPQVKEEEFDDDHVLRESGEDESVFTSDNPFQSGSSPPPVKTPSNRRRTTGAESTKATASSTTRRRTDGPVTSSDKSSKYSKTYEIPLARKSPKTPEPDVVEAGEEFTPDEQLELAQQEAERGPLVRQPKPARRGSSLATPLWVLVLTLLGAYAAWYRQEKIAVGYCGVGRPAQSIIPPNIRLPAWAADSKVAEWLSEVELPPAVLATLEPQCEPCPVHATCYDDFSVKCDDDYILKAHPLSLGGLIPLPPTCEPDGEKVRRVKAVADKAVEELRDRRAKFECGELVDEEGEETNTPAINEQDLKEVISEKRSKKLDKQEFDDLWASALGDIKERDEVEVEVQQTPDSGGIPNTRLSSTSLARLPITCAIRRSLWLGFARFRLYLLLVILSTGSLFYARSRYRSHRATVAQIPALVDIVMDKLSAQKEIAYDDSTEDPFLFLPNLRDDVLRAMHSLAERERVWQRVRPVVEQNSNVRTGQREGRNGEVGRAWEWIGPTASLTAGGGEASARRRRSARVSFGPGVKKEEEDDEDVKTPVAEMVEKSQDRSGIHRRWEEPRPIY</sequence>
<dbReference type="GO" id="GO:0005783">
    <property type="term" value="C:endoplasmic reticulum"/>
    <property type="evidence" value="ECO:0007669"/>
    <property type="project" value="TreeGrafter"/>
</dbReference>
<evidence type="ECO:0000256" key="3">
    <source>
        <dbReference type="ARBA" id="ARBA00022692"/>
    </source>
</evidence>
<evidence type="ECO:0000256" key="2">
    <source>
        <dbReference type="ARBA" id="ARBA00022553"/>
    </source>
</evidence>
<dbReference type="GO" id="GO:0003682">
    <property type="term" value="F:chromatin binding"/>
    <property type="evidence" value="ECO:0007669"/>
    <property type="project" value="InterPro"/>
</dbReference>
<dbReference type="EMBL" id="SKBQ01000004">
    <property type="protein sequence ID" value="TPX11211.1"/>
    <property type="molecule type" value="Genomic_DNA"/>
</dbReference>
<feature type="compositionally biased region" description="Low complexity" evidence="7">
    <location>
        <begin position="210"/>
        <end position="221"/>
    </location>
</feature>
<evidence type="ECO:0000259" key="9">
    <source>
        <dbReference type="Pfam" id="PF09402"/>
    </source>
</evidence>
<evidence type="ECO:0008006" key="13">
    <source>
        <dbReference type="Google" id="ProtNLM"/>
    </source>
</evidence>
<evidence type="ECO:0000256" key="4">
    <source>
        <dbReference type="ARBA" id="ARBA00022989"/>
    </source>
</evidence>
<keyword evidence="2" id="KW-0597">Phosphoprotein</keyword>
<feature type="compositionally biased region" description="Low complexity" evidence="7">
    <location>
        <begin position="231"/>
        <end position="243"/>
    </location>
</feature>
<dbReference type="InterPro" id="IPR011015">
    <property type="entry name" value="LEM/LEM-like_dom_sf"/>
</dbReference>
<dbReference type="OrthoDB" id="2503928at2759"/>
<evidence type="ECO:0000256" key="6">
    <source>
        <dbReference type="ARBA" id="ARBA00023242"/>
    </source>
</evidence>
<accession>A0A507B2A7</accession>
<dbReference type="GO" id="GO:0005637">
    <property type="term" value="C:nuclear inner membrane"/>
    <property type="evidence" value="ECO:0007669"/>
    <property type="project" value="UniProtKB-SubCell"/>
</dbReference>
<dbReference type="Pfam" id="PF12949">
    <property type="entry name" value="HeH"/>
    <property type="match status" value="1"/>
</dbReference>
<dbReference type="RefSeq" id="XP_030992922.1">
    <property type="nucleotide sequence ID" value="XM_031132940.1"/>
</dbReference>
<evidence type="ECO:0000313" key="11">
    <source>
        <dbReference type="EMBL" id="TPX11211.1"/>
    </source>
</evidence>
<dbReference type="PANTHER" id="PTHR47808:SF2">
    <property type="entry name" value="LEM DOMAIN-CONTAINING PROTEIN 2"/>
    <property type="match status" value="1"/>
</dbReference>
<dbReference type="InterPro" id="IPR041885">
    <property type="entry name" value="MAN1_winged_helix_dom"/>
</dbReference>
<dbReference type="AlphaFoldDB" id="A0A507B2A7"/>
<dbReference type="GO" id="GO:0071763">
    <property type="term" value="P:nuclear membrane organization"/>
    <property type="evidence" value="ECO:0007669"/>
    <property type="project" value="TreeGrafter"/>
</dbReference>